<sequence>MPVGHLEIGVPFLSNFKRSTKNEHGVRFTYVLTPWGRVHAFIVFNDKVAEVEIPDWVLPTLKLAYFGVAQ</sequence>
<organism evidence="1 2">
    <name type="scientific">Cryobacterium arcticum</name>
    <dbReference type="NCBI Taxonomy" id="670052"/>
    <lineage>
        <taxon>Bacteria</taxon>
        <taxon>Bacillati</taxon>
        <taxon>Actinomycetota</taxon>
        <taxon>Actinomycetes</taxon>
        <taxon>Micrococcales</taxon>
        <taxon>Microbacteriaceae</taxon>
        <taxon>Cryobacterium</taxon>
    </lineage>
</organism>
<name>A0A317ZLZ0_9MICO</name>
<evidence type="ECO:0000313" key="1">
    <source>
        <dbReference type="EMBL" id="PXA67481.1"/>
    </source>
</evidence>
<evidence type="ECO:0000313" key="2">
    <source>
        <dbReference type="Proteomes" id="UP000246722"/>
    </source>
</evidence>
<proteinExistence type="predicted"/>
<dbReference type="EMBL" id="QHLY01000012">
    <property type="protein sequence ID" value="PXA67481.1"/>
    <property type="molecule type" value="Genomic_DNA"/>
</dbReference>
<reference evidence="1 2" key="1">
    <citation type="submission" date="2018-05" db="EMBL/GenBank/DDBJ databases">
        <title>Genetic diversity of glacier-inhabiting Cryobacterium bacteria in China and description of Cryobacterium mengkeensis sp. nov. and Arthrobacter glacialis sp. nov.</title>
        <authorList>
            <person name="Liu Q."/>
            <person name="Xin Y.-H."/>
        </authorList>
    </citation>
    <scope>NUCLEOTIDE SEQUENCE [LARGE SCALE GENOMIC DNA]</scope>
    <source>
        <strain evidence="1 2">SK-1</strain>
    </source>
</reference>
<gene>
    <name evidence="1" type="ORF">CTB96_12205</name>
</gene>
<dbReference type="AlphaFoldDB" id="A0A317ZLZ0"/>
<keyword evidence="2" id="KW-1185">Reference proteome</keyword>
<dbReference type="Proteomes" id="UP000246722">
    <property type="component" value="Unassembled WGS sequence"/>
</dbReference>
<comment type="caution">
    <text evidence="1">The sequence shown here is derived from an EMBL/GenBank/DDBJ whole genome shotgun (WGS) entry which is preliminary data.</text>
</comment>
<accession>A0A317ZLZ0</accession>
<protein>
    <submittedName>
        <fullName evidence="1">Uncharacterized protein</fullName>
    </submittedName>
</protein>